<sequence>MKENMRRRSVSESDKVEDVSLQETVSHAESDPELPRRESSSYGSPNVSTASLDVAPIGIPSLHNFQSTSRSASCSPPPPVSRIGSSSSRPEELQDHLENGELTYGQRLMDDLLNTFCDKLQNVAPMKIEGMLAIQFLTVEPANIHTFISGKNLVLQLIFDYSRVHYVLTSYDPRTPETVYVYDSLQCYQGGFECSESVPHISDQVHGNIRTLYEHLFPSKQINVAIDANFSQQQEDWSCGYRAMAAVVDIARGIRPGSQEYSRRKIYDFLKQIFGLSQTDLGHVPECRFRMNTSSSSSTEFLHSGASLQPESTASSRPLSRLSSSSDVSINTNSNSRKRAGRDSPYLMNIENSSPGGLPHWSGSDDDELPTDEKIYYVTKRQPLTPNENMQLDVSPSPSRNMQ</sequence>
<feature type="compositionally biased region" description="Basic and acidic residues" evidence="1">
    <location>
        <begin position="26"/>
        <end position="39"/>
    </location>
</feature>
<feature type="compositionally biased region" description="Low complexity" evidence="1">
    <location>
        <begin position="315"/>
        <end position="335"/>
    </location>
</feature>
<feature type="compositionally biased region" description="Polar residues" evidence="1">
    <location>
        <begin position="382"/>
        <end position="403"/>
    </location>
</feature>
<evidence type="ECO:0000313" key="2">
    <source>
        <dbReference type="EMBL" id="CAD6194897.1"/>
    </source>
</evidence>
<dbReference type="OrthoDB" id="5825090at2759"/>
<proteinExistence type="predicted"/>
<gene>
    <name evidence="2" type="ORF">CAUJ_LOCUS10816</name>
</gene>
<dbReference type="InterPro" id="IPR038765">
    <property type="entry name" value="Papain-like_cys_pep_sf"/>
</dbReference>
<feature type="region of interest" description="Disordered" evidence="1">
    <location>
        <begin position="1"/>
        <end position="50"/>
    </location>
</feature>
<organism evidence="2 3">
    <name type="scientific">Caenorhabditis auriculariae</name>
    <dbReference type="NCBI Taxonomy" id="2777116"/>
    <lineage>
        <taxon>Eukaryota</taxon>
        <taxon>Metazoa</taxon>
        <taxon>Ecdysozoa</taxon>
        <taxon>Nematoda</taxon>
        <taxon>Chromadorea</taxon>
        <taxon>Rhabditida</taxon>
        <taxon>Rhabditina</taxon>
        <taxon>Rhabditomorpha</taxon>
        <taxon>Rhabditoidea</taxon>
        <taxon>Rhabditidae</taxon>
        <taxon>Peloderinae</taxon>
        <taxon>Caenorhabditis</taxon>
    </lineage>
</organism>
<dbReference type="AlphaFoldDB" id="A0A8S1HIB9"/>
<feature type="compositionally biased region" description="Basic and acidic residues" evidence="1">
    <location>
        <begin position="1"/>
        <end position="18"/>
    </location>
</feature>
<feature type="compositionally biased region" description="Polar residues" evidence="1">
    <location>
        <begin position="40"/>
        <end position="50"/>
    </location>
</feature>
<evidence type="ECO:0000256" key="1">
    <source>
        <dbReference type="SAM" id="MobiDB-lite"/>
    </source>
</evidence>
<dbReference type="Proteomes" id="UP000835052">
    <property type="component" value="Unassembled WGS sequence"/>
</dbReference>
<protein>
    <recommendedName>
        <fullName evidence="4">Ubiquitin-like protease family profile domain-containing protein</fullName>
    </recommendedName>
</protein>
<comment type="caution">
    <text evidence="2">The sequence shown here is derived from an EMBL/GenBank/DDBJ whole genome shotgun (WGS) entry which is preliminary data.</text>
</comment>
<evidence type="ECO:0000313" key="3">
    <source>
        <dbReference type="Proteomes" id="UP000835052"/>
    </source>
</evidence>
<feature type="region of interest" description="Disordered" evidence="1">
    <location>
        <begin position="66"/>
        <end position="94"/>
    </location>
</feature>
<dbReference type="EMBL" id="CAJGYM010000049">
    <property type="protein sequence ID" value="CAD6194897.1"/>
    <property type="molecule type" value="Genomic_DNA"/>
</dbReference>
<keyword evidence="3" id="KW-1185">Reference proteome</keyword>
<feature type="region of interest" description="Disordered" evidence="1">
    <location>
        <begin position="299"/>
        <end position="403"/>
    </location>
</feature>
<dbReference type="SUPFAM" id="SSF54001">
    <property type="entry name" value="Cysteine proteinases"/>
    <property type="match status" value="1"/>
</dbReference>
<name>A0A8S1HIB9_9PELO</name>
<accession>A0A8S1HIB9</accession>
<reference evidence="2" key="1">
    <citation type="submission" date="2020-10" db="EMBL/GenBank/DDBJ databases">
        <authorList>
            <person name="Kikuchi T."/>
        </authorList>
    </citation>
    <scope>NUCLEOTIDE SEQUENCE</scope>
    <source>
        <strain evidence="2">NKZ352</strain>
    </source>
</reference>
<evidence type="ECO:0008006" key="4">
    <source>
        <dbReference type="Google" id="ProtNLM"/>
    </source>
</evidence>